<feature type="chain" id="PRO_5035328921" description="CPR type cuticle protein" evidence="1">
    <location>
        <begin position="21"/>
        <end position="169"/>
    </location>
</feature>
<dbReference type="EnsemblMetazoa" id="XM_014398503.2">
    <property type="protein sequence ID" value="XP_014253989.1"/>
    <property type="gene ID" value="LOC106669188"/>
</dbReference>
<evidence type="ECO:0000256" key="1">
    <source>
        <dbReference type="SAM" id="SignalP"/>
    </source>
</evidence>
<reference evidence="2" key="1">
    <citation type="submission" date="2022-01" db="UniProtKB">
        <authorList>
            <consortium name="EnsemblMetazoa"/>
        </authorList>
    </citation>
    <scope>IDENTIFICATION</scope>
</reference>
<keyword evidence="3" id="KW-1185">Reference proteome</keyword>
<dbReference type="OMA" id="YYIPIAI"/>
<dbReference type="Proteomes" id="UP000494040">
    <property type="component" value="Unassembled WGS sequence"/>
</dbReference>
<evidence type="ECO:0000313" key="2">
    <source>
        <dbReference type="EnsemblMetazoa" id="XP_014253989.1"/>
    </source>
</evidence>
<proteinExistence type="predicted"/>
<dbReference type="KEGG" id="clec:106669188"/>
<protein>
    <recommendedName>
        <fullName evidence="4">CPR type cuticle protein</fullName>
    </recommendedName>
</protein>
<accession>A0A8I6S056</accession>
<evidence type="ECO:0008006" key="4">
    <source>
        <dbReference type="Google" id="ProtNLM"/>
    </source>
</evidence>
<dbReference type="RefSeq" id="XP_014253989.1">
    <property type="nucleotide sequence ID" value="XM_014398503.2"/>
</dbReference>
<organism evidence="2 3">
    <name type="scientific">Cimex lectularius</name>
    <name type="common">Bed bug</name>
    <name type="synonym">Acanthia lectularia</name>
    <dbReference type="NCBI Taxonomy" id="79782"/>
    <lineage>
        <taxon>Eukaryota</taxon>
        <taxon>Metazoa</taxon>
        <taxon>Ecdysozoa</taxon>
        <taxon>Arthropoda</taxon>
        <taxon>Hexapoda</taxon>
        <taxon>Insecta</taxon>
        <taxon>Pterygota</taxon>
        <taxon>Neoptera</taxon>
        <taxon>Paraneoptera</taxon>
        <taxon>Hemiptera</taxon>
        <taxon>Heteroptera</taxon>
        <taxon>Panheteroptera</taxon>
        <taxon>Cimicomorpha</taxon>
        <taxon>Cimicidae</taxon>
        <taxon>Cimex</taxon>
    </lineage>
</organism>
<feature type="signal peptide" evidence="1">
    <location>
        <begin position="1"/>
        <end position="20"/>
    </location>
</feature>
<keyword evidence="1" id="KW-0732">Signal</keyword>
<dbReference type="AlphaFoldDB" id="A0A8I6S056"/>
<sequence>MRSFHAALIAAVFLVAEVRSISVPTGKETPITPAKSTPRPTYHKRVLAPAPVSEYTDENPEPAPLDPSYVPITYKFIKALAADKIYYIPIAIRNVPFYGASDEGEEPPVVAYRTIEYFPKKYDYKYTKQKPSYYVPKPYPVQRVPTKGGYPKKATAQTDKYYYYENQTQ</sequence>
<name>A0A8I6S056_CIMLE</name>
<dbReference type="OrthoDB" id="6600486at2759"/>
<dbReference type="GeneID" id="106669188"/>
<evidence type="ECO:0000313" key="3">
    <source>
        <dbReference type="Proteomes" id="UP000494040"/>
    </source>
</evidence>